<dbReference type="Gene3D" id="3.40.50.80">
    <property type="entry name" value="Nucleotide-binding domain of ferredoxin-NADP reductase (FNR) module"/>
    <property type="match status" value="1"/>
</dbReference>
<sequence length="188" mass="20767">MLRKLVQYKPEALEDARSLSLTVGLAGITGEFVLPEASIPKVPSTSVQHFVWIAGGIGVTPFLSMLSALSNSPTPRSPYDITLVVSTNEPDVMVSLLEAALGPEESWAELSIHIFTNAVLPLRESALTISRHRGRLRPSFFAERRHLFEQTNTEIYLCGPQSYEDYVLDSLSTFGIDRGSVHREGFAY</sequence>
<dbReference type="PRINTS" id="PR00410">
    <property type="entry name" value="PHEHYDRXLASE"/>
</dbReference>
<evidence type="ECO:0000313" key="3">
    <source>
        <dbReference type="Proteomes" id="UP000054270"/>
    </source>
</evidence>
<dbReference type="AlphaFoldDB" id="A0A0D2P6V1"/>
<dbReference type="InterPro" id="IPR001433">
    <property type="entry name" value="OxRdtase_FAD/NAD-bd"/>
</dbReference>
<dbReference type="STRING" id="945553.A0A0D2P6V1"/>
<evidence type="ECO:0000313" key="2">
    <source>
        <dbReference type="EMBL" id="KJA24406.1"/>
    </source>
</evidence>
<keyword evidence="3" id="KW-1185">Reference proteome</keyword>
<dbReference type="InterPro" id="IPR039261">
    <property type="entry name" value="FNR_nucleotide-bd"/>
</dbReference>
<accession>A0A0D2P6V1</accession>
<dbReference type="PANTHER" id="PTHR42815:SF2">
    <property type="entry name" value="FAD-BINDING, PUTATIVE (AFU_ORTHOLOGUE AFUA_6G07600)-RELATED"/>
    <property type="match status" value="1"/>
</dbReference>
<feature type="domain" description="Oxidoreductase FAD/NAD(P)-binding" evidence="1">
    <location>
        <begin position="53"/>
        <end position="165"/>
    </location>
</feature>
<name>A0A0D2P6V1_HYPSF</name>
<evidence type="ECO:0000259" key="1">
    <source>
        <dbReference type="Pfam" id="PF00175"/>
    </source>
</evidence>
<dbReference type="GO" id="GO:0016491">
    <property type="term" value="F:oxidoreductase activity"/>
    <property type="evidence" value="ECO:0007669"/>
    <property type="project" value="InterPro"/>
</dbReference>
<protein>
    <recommendedName>
        <fullName evidence="1">Oxidoreductase FAD/NAD(P)-binding domain-containing protein</fullName>
    </recommendedName>
</protein>
<dbReference type="PANTHER" id="PTHR42815">
    <property type="entry name" value="FAD-BINDING, PUTATIVE (AFU_ORTHOLOGUE AFUA_6G07600)-RELATED"/>
    <property type="match status" value="1"/>
</dbReference>
<dbReference type="Proteomes" id="UP000054270">
    <property type="component" value="Unassembled WGS sequence"/>
</dbReference>
<dbReference type="OrthoDB" id="3027650at2759"/>
<proteinExistence type="predicted"/>
<dbReference type="EMBL" id="KN817537">
    <property type="protein sequence ID" value="KJA24406.1"/>
    <property type="molecule type" value="Genomic_DNA"/>
</dbReference>
<dbReference type="Pfam" id="PF00175">
    <property type="entry name" value="NAD_binding_1"/>
    <property type="match status" value="1"/>
</dbReference>
<organism evidence="2 3">
    <name type="scientific">Hypholoma sublateritium (strain FD-334 SS-4)</name>
    <dbReference type="NCBI Taxonomy" id="945553"/>
    <lineage>
        <taxon>Eukaryota</taxon>
        <taxon>Fungi</taxon>
        <taxon>Dikarya</taxon>
        <taxon>Basidiomycota</taxon>
        <taxon>Agaricomycotina</taxon>
        <taxon>Agaricomycetes</taxon>
        <taxon>Agaricomycetidae</taxon>
        <taxon>Agaricales</taxon>
        <taxon>Agaricineae</taxon>
        <taxon>Strophariaceae</taxon>
        <taxon>Hypholoma</taxon>
    </lineage>
</organism>
<reference evidence="3" key="1">
    <citation type="submission" date="2014-04" db="EMBL/GenBank/DDBJ databases">
        <title>Evolutionary Origins and Diversification of the Mycorrhizal Mutualists.</title>
        <authorList>
            <consortium name="DOE Joint Genome Institute"/>
            <consortium name="Mycorrhizal Genomics Consortium"/>
            <person name="Kohler A."/>
            <person name="Kuo A."/>
            <person name="Nagy L.G."/>
            <person name="Floudas D."/>
            <person name="Copeland A."/>
            <person name="Barry K.W."/>
            <person name="Cichocki N."/>
            <person name="Veneault-Fourrey C."/>
            <person name="LaButti K."/>
            <person name="Lindquist E.A."/>
            <person name="Lipzen A."/>
            <person name="Lundell T."/>
            <person name="Morin E."/>
            <person name="Murat C."/>
            <person name="Riley R."/>
            <person name="Ohm R."/>
            <person name="Sun H."/>
            <person name="Tunlid A."/>
            <person name="Henrissat B."/>
            <person name="Grigoriev I.V."/>
            <person name="Hibbett D.S."/>
            <person name="Martin F."/>
        </authorList>
    </citation>
    <scope>NUCLEOTIDE SEQUENCE [LARGE SCALE GENOMIC DNA]</scope>
    <source>
        <strain evidence="3">FD-334 SS-4</strain>
    </source>
</reference>
<dbReference type="SUPFAM" id="SSF52343">
    <property type="entry name" value="Ferredoxin reductase-like, C-terminal NADP-linked domain"/>
    <property type="match status" value="1"/>
</dbReference>
<gene>
    <name evidence="2" type="ORF">HYPSUDRAFT_527910</name>
</gene>